<evidence type="ECO:0000313" key="1">
    <source>
        <dbReference type="EMBL" id="NEZ68392.1"/>
    </source>
</evidence>
<dbReference type="AlphaFoldDB" id="A0A6M0SMG5"/>
<accession>A0A6M0SMG5</accession>
<gene>
    <name evidence="1" type="ORF">D0962_37710</name>
</gene>
<organism evidence="1 2">
    <name type="scientific">Adonisia turfae CCMR0082</name>
    <dbReference type="NCBI Taxonomy" id="2304604"/>
    <lineage>
        <taxon>Bacteria</taxon>
        <taxon>Bacillati</taxon>
        <taxon>Cyanobacteriota</taxon>
        <taxon>Adonisia</taxon>
        <taxon>Adonisia turfae</taxon>
    </lineage>
</organism>
<dbReference type="Gene3D" id="3.90.1530.10">
    <property type="entry name" value="Conserved hypothetical protein from pyrococcus furiosus pfu- 392566-001, ParB domain"/>
    <property type="match status" value="1"/>
</dbReference>
<proteinExistence type="predicted"/>
<name>A0A6M0SMG5_9CYAN</name>
<dbReference type="Proteomes" id="UP000473574">
    <property type="component" value="Unassembled WGS sequence"/>
</dbReference>
<evidence type="ECO:0000313" key="2">
    <source>
        <dbReference type="Proteomes" id="UP000473574"/>
    </source>
</evidence>
<dbReference type="RefSeq" id="WP_163671972.1">
    <property type="nucleotide sequence ID" value="NZ_QZCE01000013.1"/>
</dbReference>
<dbReference type="EMBL" id="QZCE01000013">
    <property type="protein sequence ID" value="NEZ68392.1"/>
    <property type="molecule type" value="Genomic_DNA"/>
</dbReference>
<dbReference type="SUPFAM" id="SSF110849">
    <property type="entry name" value="ParB/Sulfiredoxin"/>
    <property type="match status" value="1"/>
</dbReference>
<dbReference type="CDD" id="cd16387">
    <property type="entry name" value="ParB_N_Srx"/>
    <property type="match status" value="1"/>
</dbReference>
<protein>
    <recommendedName>
        <fullName evidence="3">ParB/Sulfiredoxin domain-containing protein</fullName>
    </recommendedName>
</protein>
<comment type="caution">
    <text evidence="1">The sequence shown here is derived from an EMBL/GenBank/DDBJ whole genome shotgun (WGS) entry which is preliminary data.</text>
</comment>
<sequence>MGTQFSRDKSGSTCIEKLLISSIQVDFEIHSRTHLDKKTVHEYAEAMKRGSIFPSGIVFYNNDFYWLADGFHRLEARKLAGFETLAVEILPGGKRDAILFSSQSNSDHGLRRTNRDKRYVVRRILQDPEWSLWSDSEIARRCHVTHPLVGKIRKELESTCNNYKLGKLEGESATTNSSSMRRARKNDKTYVINTKKIGQTSKSNLNFKGSASTEELEKTDNLILEGDTEKVDFSDNRLPATSDNFTKKVQILEVNLNSKTHYSKESEIVCLNPQILCKDKGEALLLILLKMKQYPDFANRVYQEAKQLN</sequence>
<evidence type="ECO:0008006" key="3">
    <source>
        <dbReference type="Google" id="ProtNLM"/>
    </source>
</evidence>
<reference evidence="1 2" key="1">
    <citation type="journal article" date="2020" name="Microb. Ecol.">
        <title>Ecogenomics of the Marine Benthic Filamentous Cyanobacterium Adonisia.</title>
        <authorList>
            <person name="Walter J.M."/>
            <person name="Coutinho F.H."/>
            <person name="Leomil L."/>
            <person name="Hargreaves P.I."/>
            <person name="Campeao M.E."/>
            <person name="Vieira V.V."/>
            <person name="Silva B.S."/>
            <person name="Fistarol G.O."/>
            <person name="Salomon P.S."/>
            <person name="Sawabe T."/>
            <person name="Mino S."/>
            <person name="Hosokawa M."/>
            <person name="Miyashita H."/>
            <person name="Maruyama F."/>
            <person name="van Verk M.C."/>
            <person name="Dutilh B.E."/>
            <person name="Thompson C.C."/>
            <person name="Thompson F.L."/>
        </authorList>
    </citation>
    <scope>NUCLEOTIDE SEQUENCE [LARGE SCALE GENOMIC DNA]</scope>
    <source>
        <strain evidence="1 2">CCMR0082</strain>
    </source>
</reference>
<dbReference type="InterPro" id="IPR036086">
    <property type="entry name" value="ParB/Sulfiredoxin_sf"/>
</dbReference>